<organism evidence="6">
    <name type="scientific">Opuntia streptacantha</name>
    <name type="common">Prickly pear cactus</name>
    <name type="synonym">Opuntia cardona</name>
    <dbReference type="NCBI Taxonomy" id="393608"/>
    <lineage>
        <taxon>Eukaryota</taxon>
        <taxon>Viridiplantae</taxon>
        <taxon>Streptophyta</taxon>
        <taxon>Embryophyta</taxon>
        <taxon>Tracheophyta</taxon>
        <taxon>Spermatophyta</taxon>
        <taxon>Magnoliopsida</taxon>
        <taxon>eudicotyledons</taxon>
        <taxon>Gunneridae</taxon>
        <taxon>Pentapetalae</taxon>
        <taxon>Caryophyllales</taxon>
        <taxon>Cactineae</taxon>
        <taxon>Cactaceae</taxon>
        <taxon>Opuntioideae</taxon>
        <taxon>Opuntia</taxon>
    </lineage>
</organism>
<dbReference type="GO" id="GO:0006355">
    <property type="term" value="P:regulation of DNA-templated transcription"/>
    <property type="evidence" value="ECO:0007669"/>
    <property type="project" value="TreeGrafter"/>
</dbReference>
<evidence type="ECO:0000256" key="2">
    <source>
        <dbReference type="ARBA" id="ARBA00023242"/>
    </source>
</evidence>
<feature type="compositionally biased region" description="Polar residues" evidence="4">
    <location>
        <begin position="49"/>
        <end position="72"/>
    </location>
</feature>
<dbReference type="AlphaFoldDB" id="A0A7C9F989"/>
<proteinExistence type="predicted"/>
<dbReference type="InterPro" id="IPR010402">
    <property type="entry name" value="CCT_domain"/>
</dbReference>
<feature type="domain" description="CCT" evidence="5">
    <location>
        <begin position="313"/>
        <end position="355"/>
    </location>
</feature>
<reference evidence="6" key="2">
    <citation type="submission" date="2020-07" db="EMBL/GenBank/DDBJ databases">
        <authorList>
            <person name="Vera ALvarez R."/>
            <person name="Arias-Moreno D.M."/>
            <person name="Jimenez-Jacinto V."/>
            <person name="Jimenez-Bremont J.F."/>
            <person name="Swaminathan K."/>
            <person name="Moose S.P."/>
            <person name="Guerrero-Gonzalez M.L."/>
            <person name="Marino-Ramirez L."/>
            <person name="Landsman D."/>
            <person name="Rodriguez-Kessler M."/>
            <person name="Delgado-Sanchez P."/>
        </authorList>
    </citation>
    <scope>NUCLEOTIDE SEQUENCE</scope>
    <source>
        <tissue evidence="6">Cladode</tissue>
    </source>
</reference>
<evidence type="ECO:0000259" key="5">
    <source>
        <dbReference type="PROSITE" id="PS51017"/>
    </source>
</evidence>
<evidence type="ECO:0000256" key="3">
    <source>
        <dbReference type="PROSITE-ProRule" id="PRU00357"/>
    </source>
</evidence>
<evidence type="ECO:0000313" key="6">
    <source>
        <dbReference type="EMBL" id="MBA4678707.1"/>
    </source>
</evidence>
<dbReference type="InterPro" id="IPR052453">
    <property type="entry name" value="CONSTANS-like_ZF"/>
</dbReference>
<feature type="region of interest" description="Disordered" evidence="4">
    <location>
        <begin position="179"/>
        <end position="201"/>
    </location>
</feature>
<evidence type="ECO:0000256" key="4">
    <source>
        <dbReference type="SAM" id="MobiDB-lite"/>
    </source>
</evidence>
<dbReference type="PANTHER" id="PTHR31874">
    <property type="entry name" value="CCT MOTIF FAMILY PROTEIN, EXPRESSED"/>
    <property type="match status" value="1"/>
</dbReference>
<dbReference type="PROSITE" id="PS51017">
    <property type="entry name" value="CCT"/>
    <property type="match status" value="1"/>
</dbReference>
<feature type="compositionally biased region" description="Basic residues" evidence="4">
    <location>
        <begin position="16"/>
        <end position="25"/>
    </location>
</feature>
<protein>
    <recommendedName>
        <fullName evidence="5">CCT domain-containing protein</fullName>
    </recommendedName>
</protein>
<name>A0A7C9F989_OPUST</name>
<dbReference type="EMBL" id="GISG01280148">
    <property type="protein sequence ID" value="MBA4678707.1"/>
    <property type="molecule type" value="Transcribed_RNA"/>
</dbReference>
<sequence length="358" mass="39962">MKARRMCNKNDDHSAKSTKKKKKKLTTSLISPRPFRRARTKIKKPKFLSLSNTQSQMLSKTPNNSHNNNSTKKQLDLFPVHPDLEQEVPGPDRDPYPDPPENMADHMFSEDGPGPTTLTGLLNGAVSSTTSSGLSYAAAYRAQDSANSARSLVRTAMRRSRERDGTEEERWVSISDVVERRSSTAEEEVTSGGGGAGSGGSSLRLKLDYEEVLNAWSGCGKGPFYVKAEEEEEELPQTVPDLRFEQYGVVPLTKYKKVESKVDFLLLDWPKSQWGVTSKGPWIVPENSSNGQIGSHSQTGGSTAEGGWKIGLREASVLRYKEKRQSRLFAKRIRYEVRKLNAEKRPRIKGRFVKRGAD</sequence>
<dbReference type="Pfam" id="PF06203">
    <property type="entry name" value="CCT"/>
    <property type="match status" value="1"/>
</dbReference>
<feature type="compositionally biased region" description="Gly residues" evidence="4">
    <location>
        <begin position="191"/>
        <end position="200"/>
    </location>
</feature>
<feature type="region of interest" description="Disordered" evidence="4">
    <location>
        <begin position="1"/>
        <end position="114"/>
    </location>
</feature>
<accession>A0A7C9F989</accession>
<feature type="compositionally biased region" description="Basic residues" evidence="4">
    <location>
        <begin position="34"/>
        <end position="46"/>
    </location>
</feature>
<keyword evidence="2 3" id="KW-0539">Nucleus</keyword>
<dbReference type="PANTHER" id="PTHR31874:SF25">
    <property type="entry name" value="CCT MOTIF FAMILY PROTEIN"/>
    <property type="match status" value="1"/>
</dbReference>
<evidence type="ECO:0000256" key="1">
    <source>
        <dbReference type="ARBA" id="ARBA00004123"/>
    </source>
</evidence>
<comment type="subcellular location">
    <subcellularLocation>
        <location evidence="1 3">Nucleus</location>
    </subcellularLocation>
</comment>
<reference evidence="6" key="1">
    <citation type="journal article" date="2013" name="J. Plant Res.">
        <title>Effect of fungi and light on seed germination of three Opuntia species from semiarid lands of central Mexico.</title>
        <authorList>
            <person name="Delgado-Sanchez P."/>
            <person name="Jimenez-Bremont J.F."/>
            <person name="Guerrero-Gonzalez Mde L."/>
            <person name="Flores J."/>
        </authorList>
    </citation>
    <scope>NUCLEOTIDE SEQUENCE</scope>
    <source>
        <tissue evidence="6">Cladode</tissue>
    </source>
</reference>
<dbReference type="GO" id="GO:0005634">
    <property type="term" value="C:nucleus"/>
    <property type="evidence" value="ECO:0007669"/>
    <property type="project" value="UniProtKB-SubCell"/>
</dbReference>